<organism evidence="2 3">
    <name type="scientific">Pleurotus eryngii</name>
    <name type="common">Boletus of the steppes</name>
    <dbReference type="NCBI Taxonomy" id="5323"/>
    <lineage>
        <taxon>Eukaryota</taxon>
        <taxon>Fungi</taxon>
        <taxon>Dikarya</taxon>
        <taxon>Basidiomycota</taxon>
        <taxon>Agaricomycotina</taxon>
        <taxon>Agaricomycetes</taxon>
        <taxon>Agaricomycetidae</taxon>
        <taxon>Agaricales</taxon>
        <taxon>Pleurotineae</taxon>
        <taxon>Pleurotaceae</taxon>
        <taxon>Pleurotus</taxon>
    </lineage>
</organism>
<dbReference type="AlphaFoldDB" id="A0A9P6D347"/>
<evidence type="ECO:0000313" key="2">
    <source>
        <dbReference type="EMBL" id="KAF9489262.1"/>
    </source>
</evidence>
<dbReference type="Proteomes" id="UP000807025">
    <property type="component" value="Unassembled WGS sequence"/>
</dbReference>
<evidence type="ECO:0000256" key="1">
    <source>
        <dbReference type="SAM" id="MobiDB-lite"/>
    </source>
</evidence>
<reference evidence="2" key="1">
    <citation type="submission" date="2020-11" db="EMBL/GenBank/DDBJ databases">
        <authorList>
            <consortium name="DOE Joint Genome Institute"/>
            <person name="Ahrendt S."/>
            <person name="Riley R."/>
            <person name="Andreopoulos W."/>
            <person name="Labutti K."/>
            <person name="Pangilinan J."/>
            <person name="Ruiz-Duenas F.J."/>
            <person name="Barrasa J.M."/>
            <person name="Sanchez-Garcia M."/>
            <person name="Camarero S."/>
            <person name="Miyauchi S."/>
            <person name="Serrano A."/>
            <person name="Linde D."/>
            <person name="Babiker R."/>
            <person name="Drula E."/>
            <person name="Ayuso-Fernandez I."/>
            <person name="Pacheco R."/>
            <person name="Padilla G."/>
            <person name="Ferreira P."/>
            <person name="Barriuso J."/>
            <person name="Kellner H."/>
            <person name="Castanera R."/>
            <person name="Alfaro M."/>
            <person name="Ramirez L."/>
            <person name="Pisabarro A.G."/>
            <person name="Kuo A."/>
            <person name="Tritt A."/>
            <person name="Lipzen A."/>
            <person name="He G."/>
            <person name="Yan M."/>
            <person name="Ng V."/>
            <person name="Cullen D."/>
            <person name="Martin F."/>
            <person name="Rosso M.-N."/>
            <person name="Henrissat B."/>
            <person name="Hibbett D."/>
            <person name="Martinez A.T."/>
            <person name="Grigoriev I.V."/>
        </authorList>
    </citation>
    <scope>NUCLEOTIDE SEQUENCE</scope>
    <source>
        <strain evidence="2">ATCC 90797</strain>
    </source>
</reference>
<proteinExistence type="predicted"/>
<evidence type="ECO:0000313" key="3">
    <source>
        <dbReference type="Proteomes" id="UP000807025"/>
    </source>
</evidence>
<dbReference type="EMBL" id="MU154677">
    <property type="protein sequence ID" value="KAF9489262.1"/>
    <property type="molecule type" value="Genomic_DNA"/>
</dbReference>
<name>A0A9P6D347_PLEER</name>
<gene>
    <name evidence="2" type="ORF">BDN71DRAFT_1512274</name>
</gene>
<comment type="caution">
    <text evidence="2">The sequence shown here is derived from an EMBL/GenBank/DDBJ whole genome shotgun (WGS) entry which is preliminary data.</text>
</comment>
<protein>
    <submittedName>
        <fullName evidence="2">Uncharacterized protein</fullName>
    </submittedName>
</protein>
<sequence>MLQFLSPLFPTTSARHISLNDASRPVREHADNAGPSETMVKPQASTSNTPVPPPYSSTTPVFVSPSPRHPLPSTMTTREPPLSSPLPPYDHLLGHHHVPPPSKNVDAATVYVQGHSTIVSHPVPPLKHSPLRTIDDIVTISRRITK</sequence>
<keyword evidence="3" id="KW-1185">Reference proteome</keyword>
<feature type="compositionally biased region" description="Low complexity" evidence="1">
    <location>
        <begin position="56"/>
        <end position="66"/>
    </location>
</feature>
<feature type="region of interest" description="Disordered" evidence="1">
    <location>
        <begin position="19"/>
        <end position="89"/>
    </location>
</feature>
<accession>A0A9P6D347</accession>